<dbReference type="OrthoDB" id="10401372at2759"/>
<gene>
    <name evidence="1" type="ORF">H312_00964</name>
</gene>
<proteinExistence type="predicted"/>
<name>A0A059F376_9MICR</name>
<dbReference type="VEuPathDB" id="MicrosporidiaDB:H312_00964"/>
<evidence type="ECO:0000313" key="1">
    <source>
        <dbReference type="EMBL" id="KCZ81640.1"/>
    </source>
</evidence>
<dbReference type="Proteomes" id="UP000030655">
    <property type="component" value="Unassembled WGS sequence"/>
</dbReference>
<dbReference type="EMBL" id="KK365139">
    <property type="protein sequence ID" value="KCZ81640.1"/>
    <property type="molecule type" value="Genomic_DNA"/>
</dbReference>
<evidence type="ECO:0000313" key="2">
    <source>
        <dbReference type="Proteomes" id="UP000030655"/>
    </source>
</evidence>
<sequence length="544" mass="65658">MYCFFIVFVVPLKRSASLQLRLEKYLDEENEAYDDFKILCEHRGIFNAVSCDLEQYFNIFTEYERNFEGTYGKDLKLCEKIMKLIVNKPNTYIKNIHFKTFERFLTKPFEILHMIPQENMTFIKCNAWGKFLVELLQALQRRMEVLHKKEDYIIDYKKCITEIIGKRLKLFETLELKVRLNMLQKSILNYRKKIESFATKIKIIINFIKNLELLFLLESYEVDACQKSVKSYQELLQRIVKKLESSRVYLKIIDTDSLHAEPTIRNPNSMGIQNLYFKNNDNCNMKFLEYYCLFQNFVKFVENLNILHSRDEKSSLYNWIKLPSYETYRIYNNTKRKNFLFSFIIDNRSYTQFERVYKEFILNSTLEFNQYCKKNVRIIKNILNENLIHSVNNIGNYYMRLCNPDKKSPKKSKVKCDGRILLEKAIKKVLKFKSDIENISLNFLEKYFWIYKEKEILEFFESICKEYLNNNQLVDPLSLFYIEKQIGEFSKMFVEHYNKDRLELFFDVFSTNNICFRFNKIFLSKLLKKLKVLSKELIRGRKPG</sequence>
<dbReference type="AlphaFoldDB" id="A0A059F376"/>
<dbReference type="HOGENOM" id="CLU_553181_0_0_1"/>
<keyword evidence="2" id="KW-1185">Reference proteome</keyword>
<organism evidence="1 2">
    <name type="scientific">Anncaliia algerae PRA339</name>
    <dbReference type="NCBI Taxonomy" id="1288291"/>
    <lineage>
        <taxon>Eukaryota</taxon>
        <taxon>Fungi</taxon>
        <taxon>Fungi incertae sedis</taxon>
        <taxon>Microsporidia</taxon>
        <taxon>Tubulinosematoidea</taxon>
        <taxon>Tubulinosematidae</taxon>
        <taxon>Anncaliia</taxon>
    </lineage>
</organism>
<reference evidence="2" key="1">
    <citation type="submission" date="2013-02" db="EMBL/GenBank/DDBJ databases">
        <authorList>
            <consortium name="The Broad Institute Genome Sequencing Platform"/>
            <person name="Cuomo C."/>
            <person name="Becnel J."/>
            <person name="Sanscrainte N."/>
            <person name="Walker B."/>
            <person name="Young S.K."/>
            <person name="Zeng Q."/>
            <person name="Gargeya S."/>
            <person name="Fitzgerald M."/>
            <person name="Haas B."/>
            <person name="Abouelleil A."/>
            <person name="Alvarado L."/>
            <person name="Arachchi H.M."/>
            <person name="Berlin A.M."/>
            <person name="Chapman S.B."/>
            <person name="Dewar J."/>
            <person name="Goldberg J."/>
            <person name="Griggs A."/>
            <person name="Gujja S."/>
            <person name="Hansen M."/>
            <person name="Howarth C."/>
            <person name="Imamovic A."/>
            <person name="Larimer J."/>
            <person name="McCowan C."/>
            <person name="Murphy C."/>
            <person name="Neiman D."/>
            <person name="Pearson M."/>
            <person name="Priest M."/>
            <person name="Roberts A."/>
            <person name="Saif S."/>
            <person name="Shea T."/>
            <person name="Sisk P."/>
            <person name="Sykes S."/>
            <person name="Wortman J."/>
            <person name="Nusbaum C."/>
            <person name="Birren B."/>
        </authorList>
    </citation>
    <scope>NUCLEOTIDE SEQUENCE [LARGE SCALE GENOMIC DNA]</scope>
    <source>
        <strain evidence="2">PRA339</strain>
    </source>
</reference>
<reference evidence="1 2" key="2">
    <citation type="submission" date="2014-03" db="EMBL/GenBank/DDBJ databases">
        <title>The Genome Sequence of Anncaliia algerae insect isolate PRA339.</title>
        <authorList>
            <consortium name="The Broad Institute Genome Sequencing Platform"/>
            <consortium name="The Broad Institute Genome Sequencing Center for Infectious Disease"/>
            <person name="Cuomo C."/>
            <person name="Becnel J."/>
            <person name="Sanscrainte N."/>
            <person name="Walker B."/>
            <person name="Young S.K."/>
            <person name="Zeng Q."/>
            <person name="Gargeya S."/>
            <person name="Fitzgerald M."/>
            <person name="Haas B."/>
            <person name="Abouelleil A."/>
            <person name="Alvarado L."/>
            <person name="Arachchi H.M."/>
            <person name="Berlin A.M."/>
            <person name="Chapman S.B."/>
            <person name="Dewar J."/>
            <person name="Goldberg J."/>
            <person name="Griggs A."/>
            <person name="Gujja S."/>
            <person name="Hansen M."/>
            <person name="Howarth C."/>
            <person name="Imamovic A."/>
            <person name="Larimer J."/>
            <person name="McCowan C."/>
            <person name="Murphy C."/>
            <person name="Neiman D."/>
            <person name="Pearson M."/>
            <person name="Priest M."/>
            <person name="Roberts A."/>
            <person name="Saif S."/>
            <person name="Shea T."/>
            <person name="Sisk P."/>
            <person name="Sykes S."/>
            <person name="Wortman J."/>
            <person name="Nusbaum C."/>
            <person name="Birren B."/>
        </authorList>
    </citation>
    <scope>NUCLEOTIDE SEQUENCE [LARGE SCALE GENOMIC DNA]</scope>
    <source>
        <strain evidence="1 2">PRA339</strain>
    </source>
</reference>
<protein>
    <submittedName>
        <fullName evidence="1">Uncharacterized protein</fullName>
    </submittedName>
</protein>
<accession>A0A059F376</accession>